<dbReference type="AlphaFoldDB" id="A0A9P6WLZ1"/>
<dbReference type="Proteomes" id="UP000697127">
    <property type="component" value="Unassembled WGS sequence"/>
</dbReference>
<organism evidence="1 2">
    <name type="scientific">Pichia californica</name>
    <dbReference type="NCBI Taxonomy" id="460514"/>
    <lineage>
        <taxon>Eukaryota</taxon>
        <taxon>Fungi</taxon>
        <taxon>Dikarya</taxon>
        <taxon>Ascomycota</taxon>
        <taxon>Saccharomycotina</taxon>
        <taxon>Pichiomycetes</taxon>
        <taxon>Pichiales</taxon>
        <taxon>Pichiaceae</taxon>
        <taxon>Pichia</taxon>
    </lineage>
</organism>
<name>A0A9P6WLZ1_9ASCO</name>
<comment type="caution">
    <text evidence="1">The sequence shown here is derived from an EMBL/GenBank/DDBJ whole genome shotgun (WGS) entry which is preliminary data.</text>
</comment>
<keyword evidence="2" id="KW-1185">Reference proteome</keyword>
<sequence length="107" mass="13037">MLESFQKIEYKEIICNYTKYDYLKPLIKKIELIDNIPTTPYLKIMWIEQIFENVFVDDEGWYVDENMKYPTFESLAMQRSKGFFNNWGEALNKRILQLDNQENDYNN</sequence>
<evidence type="ECO:0000313" key="2">
    <source>
        <dbReference type="Proteomes" id="UP000697127"/>
    </source>
</evidence>
<dbReference type="OrthoDB" id="5804279at2759"/>
<gene>
    <name evidence="1" type="ORF">C6P40_004826</name>
</gene>
<proteinExistence type="predicted"/>
<protein>
    <submittedName>
        <fullName evidence="1">Uncharacterized protein</fullName>
    </submittedName>
</protein>
<evidence type="ECO:0000313" key="1">
    <source>
        <dbReference type="EMBL" id="KAG0689571.1"/>
    </source>
</evidence>
<reference evidence="1" key="1">
    <citation type="submission" date="2020-11" db="EMBL/GenBank/DDBJ databases">
        <title>Kefir isolates.</title>
        <authorList>
            <person name="Marcisauskas S."/>
            <person name="Kim Y."/>
            <person name="Blasche S."/>
        </authorList>
    </citation>
    <scope>NUCLEOTIDE SEQUENCE</scope>
    <source>
        <strain evidence="1">Olga-1</strain>
    </source>
</reference>
<dbReference type="InterPro" id="IPR023231">
    <property type="entry name" value="GSKIP_dom_sf"/>
</dbReference>
<dbReference type="EMBL" id="PUHW01000072">
    <property type="protein sequence ID" value="KAG0689571.1"/>
    <property type="molecule type" value="Genomic_DNA"/>
</dbReference>
<accession>A0A9P6WLZ1</accession>
<dbReference type="SUPFAM" id="SSF103107">
    <property type="entry name" value="Hypothetical protein c14orf129, hspc210"/>
    <property type="match status" value="1"/>
</dbReference>